<name>A0A101LZL8_PICGL</name>
<comment type="caution">
    <text evidence="1">The sequence shown here is derived from an EMBL/GenBank/DDBJ whole genome shotgun (WGS) entry which is preliminary data.</text>
</comment>
<sequence length="47" mass="5411">MDRYASLECLIQVEIMGNYFSSPSYRQRLEQHPSRSASSQVETNMLG</sequence>
<reference evidence="1" key="1">
    <citation type="journal article" date="2015" name="Genome Biol. Evol.">
        <title>Organellar Genomes of White Spruce (Picea glauca): Assembly and Annotation.</title>
        <authorList>
            <person name="Jackman S.D."/>
            <person name="Warren R.L."/>
            <person name="Gibb E.A."/>
            <person name="Vandervalk B.P."/>
            <person name="Mohamadi H."/>
            <person name="Chu J."/>
            <person name="Raymond A."/>
            <person name="Pleasance S."/>
            <person name="Coope R."/>
            <person name="Wildung M.R."/>
            <person name="Ritland C.E."/>
            <person name="Bousquet J."/>
            <person name="Jones S.J."/>
            <person name="Bohlmann J."/>
            <person name="Birol I."/>
        </authorList>
    </citation>
    <scope>NUCLEOTIDE SEQUENCE [LARGE SCALE GENOMIC DNA]</scope>
    <source>
        <tissue evidence="1">Flushing bud</tissue>
    </source>
</reference>
<accession>A0A101LZL8</accession>
<geneLocation type="mitochondrion" evidence="1"/>
<dbReference type="EMBL" id="LKAM01000006">
    <property type="protein sequence ID" value="KUM48281.1"/>
    <property type="molecule type" value="Genomic_DNA"/>
</dbReference>
<protein>
    <submittedName>
        <fullName evidence="1">Uncharacterized protein</fullName>
    </submittedName>
</protein>
<gene>
    <name evidence="1" type="ORF">ABT39_MTgene5281</name>
</gene>
<proteinExistence type="predicted"/>
<keyword evidence="1" id="KW-0496">Mitochondrion</keyword>
<evidence type="ECO:0000313" key="1">
    <source>
        <dbReference type="EMBL" id="KUM48281.1"/>
    </source>
</evidence>
<dbReference type="AlphaFoldDB" id="A0A101LZL8"/>
<organism evidence="1">
    <name type="scientific">Picea glauca</name>
    <name type="common">White spruce</name>
    <name type="synonym">Pinus glauca</name>
    <dbReference type="NCBI Taxonomy" id="3330"/>
    <lineage>
        <taxon>Eukaryota</taxon>
        <taxon>Viridiplantae</taxon>
        <taxon>Streptophyta</taxon>
        <taxon>Embryophyta</taxon>
        <taxon>Tracheophyta</taxon>
        <taxon>Spermatophyta</taxon>
        <taxon>Pinopsida</taxon>
        <taxon>Pinidae</taxon>
        <taxon>Conifers I</taxon>
        <taxon>Pinales</taxon>
        <taxon>Pinaceae</taxon>
        <taxon>Picea</taxon>
    </lineage>
</organism>